<evidence type="ECO:0000313" key="2">
    <source>
        <dbReference type="EMBL" id="GMA91039.1"/>
    </source>
</evidence>
<evidence type="ECO:0000313" key="3">
    <source>
        <dbReference type="Proteomes" id="UP001157069"/>
    </source>
</evidence>
<protein>
    <submittedName>
        <fullName evidence="2">Uncharacterized protein</fullName>
    </submittedName>
</protein>
<dbReference type="EMBL" id="BSVA01000001">
    <property type="protein sequence ID" value="GMA91039.1"/>
    <property type="molecule type" value="Genomic_DNA"/>
</dbReference>
<organism evidence="2 3">
    <name type="scientific">Homoserinibacter gongjuensis</name>
    <dbReference type="NCBI Taxonomy" id="1162968"/>
    <lineage>
        <taxon>Bacteria</taxon>
        <taxon>Bacillati</taxon>
        <taxon>Actinomycetota</taxon>
        <taxon>Actinomycetes</taxon>
        <taxon>Micrococcales</taxon>
        <taxon>Microbacteriaceae</taxon>
        <taxon>Homoserinibacter</taxon>
    </lineage>
</organism>
<feature type="compositionally biased region" description="Low complexity" evidence="1">
    <location>
        <begin position="183"/>
        <end position="206"/>
    </location>
</feature>
<comment type="caution">
    <text evidence="2">The sequence shown here is derived from an EMBL/GenBank/DDBJ whole genome shotgun (WGS) entry which is preliminary data.</text>
</comment>
<accession>A0ABQ6JV99</accession>
<reference evidence="3" key="1">
    <citation type="journal article" date="2019" name="Int. J. Syst. Evol. Microbiol.">
        <title>The Global Catalogue of Microorganisms (GCM) 10K type strain sequencing project: providing services to taxonomists for standard genome sequencing and annotation.</title>
        <authorList>
            <consortium name="The Broad Institute Genomics Platform"/>
            <consortium name="The Broad Institute Genome Sequencing Center for Infectious Disease"/>
            <person name="Wu L."/>
            <person name="Ma J."/>
        </authorList>
    </citation>
    <scope>NUCLEOTIDE SEQUENCE [LARGE SCALE GENOMIC DNA]</scope>
    <source>
        <strain evidence="3">NBRC 108755</strain>
    </source>
</reference>
<feature type="compositionally biased region" description="Basic and acidic residues" evidence="1">
    <location>
        <begin position="165"/>
        <end position="174"/>
    </location>
</feature>
<keyword evidence="3" id="KW-1185">Reference proteome</keyword>
<evidence type="ECO:0000256" key="1">
    <source>
        <dbReference type="SAM" id="MobiDB-lite"/>
    </source>
</evidence>
<gene>
    <name evidence="2" type="ORF">GCM10025869_15680</name>
</gene>
<feature type="region of interest" description="Disordered" evidence="1">
    <location>
        <begin position="165"/>
        <end position="206"/>
    </location>
</feature>
<dbReference type="Proteomes" id="UP001157069">
    <property type="component" value="Unassembled WGS sequence"/>
</dbReference>
<proteinExistence type="predicted"/>
<sequence length="206" mass="21800">MAPGCDLAASREALAVERTVLAPHARGDAREREHVALVRRVDDDARAHDGPGCEPQPRQARSGLLDRRHRRIQHHLDAGILEPAPQDALGDVRLGPRVVADGHAIMLCHVAPKARREPAQHPHVADIGVAEPARHHAAEVPPGFEQHDLRAVLGRRDGCCDARGGPADHHDLGRAHPNAPSESTALSAAACSGTAARSPPAATRAA</sequence>
<name>A0ABQ6JV99_9MICO</name>